<keyword evidence="2" id="KW-0813">Transport</keyword>
<evidence type="ECO:0000313" key="3">
    <source>
        <dbReference type="EMBL" id="EPS61434.1"/>
    </source>
</evidence>
<organism evidence="3 4">
    <name type="scientific">Genlisea aurea</name>
    <dbReference type="NCBI Taxonomy" id="192259"/>
    <lineage>
        <taxon>Eukaryota</taxon>
        <taxon>Viridiplantae</taxon>
        <taxon>Streptophyta</taxon>
        <taxon>Embryophyta</taxon>
        <taxon>Tracheophyta</taxon>
        <taxon>Spermatophyta</taxon>
        <taxon>Magnoliopsida</taxon>
        <taxon>eudicotyledons</taxon>
        <taxon>Gunneridae</taxon>
        <taxon>Pentapetalae</taxon>
        <taxon>asterids</taxon>
        <taxon>lamiids</taxon>
        <taxon>Lamiales</taxon>
        <taxon>Lentibulariaceae</taxon>
        <taxon>Genlisea</taxon>
    </lineage>
</organism>
<dbReference type="GO" id="GO:1990745">
    <property type="term" value="C:EARP complex"/>
    <property type="evidence" value="ECO:0007669"/>
    <property type="project" value="TreeGrafter"/>
</dbReference>
<evidence type="ECO:0000256" key="2">
    <source>
        <dbReference type="RuleBase" id="RU368010"/>
    </source>
</evidence>
<keyword evidence="4" id="KW-1185">Reference proteome</keyword>
<dbReference type="OrthoDB" id="203678at2759"/>
<dbReference type="GO" id="GO:0006869">
    <property type="term" value="P:lipid transport"/>
    <property type="evidence" value="ECO:0007669"/>
    <property type="project" value="UniProtKB-UniRule"/>
</dbReference>
<proteinExistence type="inferred from homology"/>
<dbReference type="GO" id="GO:0005829">
    <property type="term" value="C:cytosol"/>
    <property type="evidence" value="ECO:0007669"/>
    <property type="project" value="GOC"/>
</dbReference>
<dbReference type="GO" id="GO:0048193">
    <property type="term" value="P:Golgi vesicle transport"/>
    <property type="evidence" value="ECO:0007669"/>
    <property type="project" value="TreeGrafter"/>
</dbReference>
<comment type="subcellular location">
    <subcellularLocation>
        <location evidence="2">Golgi apparatus</location>
        <location evidence="2">trans-Golgi network</location>
    </subcellularLocation>
</comment>
<accession>S8C459</accession>
<keyword evidence="2" id="KW-0445">Lipid transport</keyword>
<evidence type="ECO:0000256" key="1">
    <source>
        <dbReference type="ARBA" id="ARBA00006080"/>
    </source>
</evidence>
<comment type="caution">
    <text evidence="3">The sequence shown here is derived from an EMBL/GenBank/DDBJ whole genome shotgun (WGS) entry which is preliminary data.</text>
</comment>
<dbReference type="EMBL" id="AUSU01006852">
    <property type="protein sequence ID" value="EPS61434.1"/>
    <property type="molecule type" value="Genomic_DNA"/>
</dbReference>
<gene>
    <name evidence="3" type="ORF">M569_13363</name>
</gene>
<dbReference type="AlphaFoldDB" id="S8C459"/>
<feature type="non-terminal residue" evidence="3">
    <location>
        <position position="1"/>
    </location>
</feature>
<dbReference type="GO" id="GO:0032456">
    <property type="term" value="P:endocytic recycling"/>
    <property type="evidence" value="ECO:0007669"/>
    <property type="project" value="TreeGrafter"/>
</dbReference>
<name>S8C459_9LAMI</name>
<keyword evidence="2" id="KW-0653">Protein transport</keyword>
<dbReference type="InterPro" id="IPR014812">
    <property type="entry name" value="Vps51"/>
</dbReference>
<comment type="subunit">
    <text evidence="2">Component of the Golgi-associated retrograde protein (GARP) complex.</text>
</comment>
<keyword evidence="2" id="KW-0333">Golgi apparatus</keyword>
<evidence type="ECO:0000313" key="4">
    <source>
        <dbReference type="Proteomes" id="UP000015453"/>
    </source>
</evidence>
<comment type="similarity">
    <text evidence="1 2">Belongs to the VPS51 family.</text>
</comment>
<dbReference type="GO" id="GO:0016020">
    <property type="term" value="C:membrane"/>
    <property type="evidence" value="ECO:0007669"/>
    <property type="project" value="TreeGrafter"/>
</dbReference>
<dbReference type="Proteomes" id="UP000015453">
    <property type="component" value="Unassembled WGS sequence"/>
</dbReference>
<dbReference type="GO" id="GO:0042147">
    <property type="term" value="P:retrograde transport, endosome to Golgi"/>
    <property type="evidence" value="ECO:0007669"/>
    <property type="project" value="UniProtKB-UniRule"/>
</dbReference>
<comment type="function">
    <text evidence="2">Acts as component of the GARP complex that is involved in retrograde transport from early and late endosomes to the trans-Golgi network (TGN).</text>
</comment>
<feature type="non-terminal residue" evidence="3">
    <location>
        <position position="219"/>
    </location>
</feature>
<sequence>QGKVFSDAESIQKRAEAFMLLKCLDFPVETLKVKLFEKLAQFLASLLVESKELKVSSLGESSDLENAYDSASQASHEASIQEFVEIIRAYKVIFPNSETELSKLAQDYVSKNFEVVNEQIKKHIHSEDLVPTLRIIWADVILIDDVLPEAYLQNFTLESAHITVKDYIMSALRLLSLDISGTLTKIHVAQKGEMEGINALQVALEASKKALMQGSLDVL</sequence>
<dbReference type="GO" id="GO:0015031">
    <property type="term" value="P:protein transport"/>
    <property type="evidence" value="ECO:0007669"/>
    <property type="project" value="UniProtKB-UniRule"/>
</dbReference>
<dbReference type="PANTHER" id="PTHR15954">
    <property type="entry name" value="VACUOLAR PROTEIN SORTING-ASSOCIATED PROTEIN 51 HOMOLOG"/>
    <property type="match status" value="1"/>
</dbReference>
<reference evidence="3 4" key="1">
    <citation type="journal article" date="2013" name="BMC Genomics">
        <title>The miniature genome of a carnivorous plant Genlisea aurea contains a low number of genes and short non-coding sequences.</title>
        <authorList>
            <person name="Leushkin E.V."/>
            <person name="Sutormin R.A."/>
            <person name="Nabieva E.R."/>
            <person name="Penin A.A."/>
            <person name="Kondrashov A.S."/>
            <person name="Logacheva M.D."/>
        </authorList>
    </citation>
    <scope>NUCLEOTIDE SEQUENCE [LARGE SCALE GENOMIC DNA]</scope>
</reference>
<dbReference type="GO" id="GO:0000938">
    <property type="term" value="C:GARP complex"/>
    <property type="evidence" value="ECO:0007669"/>
    <property type="project" value="UniProtKB-UniRule"/>
</dbReference>
<protein>
    <recommendedName>
        <fullName evidence="2">Vacuolar protein sorting-associated protein 51 homolog</fullName>
    </recommendedName>
</protein>
<dbReference type="GO" id="GO:0007041">
    <property type="term" value="P:lysosomal transport"/>
    <property type="evidence" value="ECO:0007669"/>
    <property type="project" value="TreeGrafter"/>
</dbReference>
<dbReference type="GO" id="GO:0007030">
    <property type="term" value="P:Golgi organization"/>
    <property type="evidence" value="ECO:0007669"/>
    <property type="project" value="UniProtKB-UniRule"/>
</dbReference>
<dbReference type="PANTHER" id="PTHR15954:SF4">
    <property type="entry name" value="VACUOLAR PROTEIN SORTING-ASSOCIATED PROTEIN 51 HOMOLOG"/>
    <property type="match status" value="1"/>
</dbReference>